<dbReference type="Proteomes" id="UP000261600">
    <property type="component" value="Unplaced"/>
</dbReference>
<dbReference type="Gene3D" id="3.30.710.10">
    <property type="entry name" value="Potassium Channel Kv1.1, Chain A"/>
    <property type="match status" value="1"/>
</dbReference>
<evidence type="ECO:0008006" key="4">
    <source>
        <dbReference type="Google" id="ProtNLM"/>
    </source>
</evidence>
<protein>
    <recommendedName>
        <fullName evidence="4">BTB domain-containing protein</fullName>
    </recommendedName>
</protein>
<dbReference type="STRING" id="43700.ENSMALP00000010510"/>
<feature type="region of interest" description="Disordered" evidence="1">
    <location>
        <begin position="39"/>
        <end position="64"/>
    </location>
</feature>
<reference evidence="2" key="1">
    <citation type="submission" date="2025-08" db="UniProtKB">
        <authorList>
            <consortium name="Ensembl"/>
        </authorList>
    </citation>
    <scope>IDENTIFICATION</scope>
</reference>
<feature type="compositionally biased region" description="Acidic residues" evidence="1">
    <location>
        <begin position="46"/>
        <end position="60"/>
    </location>
</feature>
<organism evidence="2 3">
    <name type="scientific">Monopterus albus</name>
    <name type="common">Swamp eel</name>
    <dbReference type="NCBI Taxonomy" id="43700"/>
    <lineage>
        <taxon>Eukaryota</taxon>
        <taxon>Metazoa</taxon>
        <taxon>Chordata</taxon>
        <taxon>Craniata</taxon>
        <taxon>Vertebrata</taxon>
        <taxon>Euteleostomi</taxon>
        <taxon>Actinopterygii</taxon>
        <taxon>Neopterygii</taxon>
        <taxon>Teleostei</taxon>
        <taxon>Neoteleostei</taxon>
        <taxon>Acanthomorphata</taxon>
        <taxon>Anabantaria</taxon>
        <taxon>Synbranchiformes</taxon>
        <taxon>Synbranchidae</taxon>
        <taxon>Monopterus</taxon>
    </lineage>
</organism>
<name>A0A3Q3J1Y6_MONAL</name>
<evidence type="ECO:0000313" key="3">
    <source>
        <dbReference type="Proteomes" id="UP000261600"/>
    </source>
</evidence>
<proteinExistence type="predicted"/>
<reference evidence="2" key="2">
    <citation type="submission" date="2025-09" db="UniProtKB">
        <authorList>
            <consortium name="Ensembl"/>
        </authorList>
    </citation>
    <scope>IDENTIFICATION</scope>
</reference>
<sequence length="177" mass="19996">MAVANSCLEKDWEEGKRELEENRRRRWRERVSCWAKVEVSDKEEGGEQEDDNSEEEEENEIREKVKEWSVSLGPEVDHVGLEAIVQFAYTGLIPCLNENSVDQIKSAAQTLGASRVLELCTEEKSTKTGGQKKDERILAEEQMMISLQSIKGLWMDRLGCDVILEAIGGSLHGDSLL</sequence>
<dbReference type="InterPro" id="IPR011333">
    <property type="entry name" value="SKP1/BTB/POZ_sf"/>
</dbReference>
<keyword evidence="3" id="KW-1185">Reference proteome</keyword>
<accession>A0A3Q3J1Y6</accession>
<evidence type="ECO:0000256" key="1">
    <source>
        <dbReference type="SAM" id="MobiDB-lite"/>
    </source>
</evidence>
<evidence type="ECO:0000313" key="2">
    <source>
        <dbReference type="Ensembl" id="ENSMALP00000010510.1"/>
    </source>
</evidence>
<dbReference type="Ensembl" id="ENSMALT00000010734.1">
    <property type="protein sequence ID" value="ENSMALP00000010510.1"/>
    <property type="gene ID" value="ENSMALG00000007481.1"/>
</dbReference>
<dbReference type="AlphaFoldDB" id="A0A3Q3J1Y6"/>